<keyword evidence="1" id="KW-0732">Signal</keyword>
<keyword evidence="3" id="KW-1185">Reference proteome</keyword>
<evidence type="ECO:0000313" key="2">
    <source>
        <dbReference type="EMBL" id="MCK8491309.1"/>
    </source>
</evidence>
<sequence>MTLAPFYRYVCCALIGVLTLNCSSDFPATAPYTPPSNPSDPNTPPPQFPLPPTKRLYISNDKVKLGIDLNMGGAITYLSEASSSENMINNYDLGRQLQTSLYAGPYPYSVNGKDPVYVWRNLGWNPVQTGDYFNHPARIVSYQQNQNQLYVKTVPLIWPIFDEPADCVMEHWMELKDNTVHVRSRTTVYRTDATQYEARTQEAPCINMNAPWYRLVSYVGSQPFTNGAVLENTTVDNNYRYGTENWVAILNQQGRGLGLYRANEFRFAVNDYSIPTRVGGEYAIESTYMNSSPFAVIDHNGLYEYDYTLVLGSLDDIRQFAYSQPRPATAPAYRFTQDRQGWYYYNAKDKGWPIQNELNVYWQRADTTKANFRVSSPLVFWRAGDLPKMYVRAAFTTKATVARLVWRKPEDIDFYDVPERYIDFPINGDGQVHTYELSLSGRSGWDGVINQICLLNPQNNLEKGSIMRLLSVTATPNQ</sequence>
<evidence type="ECO:0000256" key="1">
    <source>
        <dbReference type="SAM" id="SignalP"/>
    </source>
</evidence>
<protein>
    <recommendedName>
        <fullName evidence="4">DUF4185 domain-containing protein</fullName>
    </recommendedName>
</protein>
<reference evidence="2 3" key="1">
    <citation type="submission" date="2022-04" db="EMBL/GenBank/DDBJ databases">
        <title>Spirosoma sp. strain RP8 genome sequencing and assembly.</title>
        <authorList>
            <person name="Jung Y."/>
        </authorList>
    </citation>
    <scope>NUCLEOTIDE SEQUENCE [LARGE SCALE GENOMIC DNA]</scope>
    <source>
        <strain evidence="2 3">RP8</strain>
    </source>
</reference>
<evidence type="ECO:0008006" key="4">
    <source>
        <dbReference type="Google" id="ProtNLM"/>
    </source>
</evidence>
<dbReference type="Proteomes" id="UP001202180">
    <property type="component" value="Unassembled WGS sequence"/>
</dbReference>
<organism evidence="2 3">
    <name type="scientific">Spirosoma liriopis</name>
    <dbReference type="NCBI Taxonomy" id="2937440"/>
    <lineage>
        <taxon>Bacteria</taxon>
        <taxon>Pseudomonadati</taxon>
        <taxon>Bacteroidota</taxon>
        <taxon>Cytophagia</taxon>
        <taxon>Cytophagales</taxon>
        <taxon>Cytophagaceae</taxon>
        <taxon>Spirosoma</taxon>
    </lineage>
</organism>
<name>A0ABT0HGP3_9BACT</name>
<evidence type="ECO:0000313" key="3">
    <source>
        <dbReference type="Proteomes" id="UP001202180"/>
    </source>
</evidence>
<dbReference type="EMBL" id="JALPRF010000001">
    <property type="protein sequence ID" value="MCK8491309.1"/>
    <property type="molecule type" value="Genomic_DNA"/>
</dbReference>
<accession>A0ABT0HGP3</accession>
<feature type="chain" id="PRO_5047410530" description="DUF4185 domain-containing protein" evidence="1">
    <location>
        <begin position="28"/>
        <end position="478"/>
    </location>
</feature>
<feature type="signal peptide" evidence="1">
    <location>
        <begin position="1"/>
        <end position="27"/>
    </location>
</feature>
<gene>
    <name evidence="2" type="ORF">M0L20_05560</name>
</gene>
<proteinExistence type="predicted"/>
<comment type="caution">
    <text evidence="2">The sequence shown here is derived from an EMBL/GenBank/DDBJ whole genome shotgun (WGS) entry which is preliminary data.</text>
</comment>
<dbReference type="RefSeq" id="WP_248476034.1">
    <property type="nucleotide sequence ID" value="NZ_JALPRF010000001.1"/>
</dbReference>